<evidence type="ECO:0000313" key="10">
    <source>
        <dbReference type="EMBL" id="RGR69173.1"/>
    </source>
</evidence>
<dbReference type="CDD" id="cd16913">
    <property type="entry name" value="YkuD_like"/>
    <property type="match status" value="1"/>
</dbReference>
<sequence length="514" mass="59935">MKSKRLLWGMVIGLIACLAACKKEQPQSPIPDSPASLQKLFNPAYQISTDSIHRMIRSYLDENKQVTPWDSALVAYYQEKDEFFWLNDSLVSDKPATQPADSLLYWLGNISKHGIHPGLYLTDSIRNDLEQIRTLQLQGKKTMNRLLADVEYRLTSAYLSYVCRLKFGFLPPERRWNDSIDRIPLKRCDKEFALAALDSLRTDANAAFRRAQPSSQFYKKMQEELERVNSWGETDTTDYYRNRLLVNMERARWQYALEKGKKYVVANTAAFMLQAVNEETDSILEMRICVGSVKNRTPLLSSKIYYMELNPYWNVPQSIIRKEIIPTYRRDTTYFTRNRMKVYDKNGTQVDPHSIKWAKYAGKGVPYTVKQDNKAGNSLGRIIFRFPNPYSVYLHDTPSKWAFSRKNRAVSHGCVRLQKALDFAFFLLKEPDELLEDRIRIAMDIKPVSEEGKKLPISAAYRELKHYSLEQYIPLFIDYQTVYLSADNNMRYCEDIYNYDPSLLEAMKSLNLKP</sequence>
<dbReference type="PROSITE" id="PS52029">
    <property type="entry name" value="LD_TPASE"/>
    <property type="match status" value="1"/>
</dbReference>
<feature type="active site" description="Nucleophile" evidence="7">
    <location>
        <position position="414"/>
    </location>
</feature>
<evidence type="ECO:0000313" key="9">
    <source>
        <dbReference type="EMBL" id="KAA5459746.1"/>
    </source>
</evidence>
<dbReference type="InterPro" id="IPR045380">
    <property type="entry name" value="LD_TPept_scaffold_dom"/>
</dbReference>
<evidence type="ECO:0000256" key="1">
    <source>
        <dbReference type="ARBA" id="ARBA00004752"/>
    </source>
</evidence>
<dbReference type="PANTHER" id="PTHR41533:SF2">
    <property type="entry name" value="BLR7131 PROTEIN"/>
    <property type="match status" value="1"/>
</dbReference>
<evidence type="ECO:0000256" key="5">
    <source>
        <dbReference type="ARBA" id="ARBA00022984"/>
    </source>
</evidence>
<dbReference type="RefSeq" id="WP_122139474.1">
    <property type="nucleotide sequence ID" value="NZ_CP134819.1"/>
</dbReference>
<dbReference type="UniPathway" id="UPA00219"/>
<dbReference type="InterPro" id="IPR038063">
    <property type="entry name" value="Transpep_catalytic_dom"/>
</dbReference>
<gene>
    <name evidence="10" type="ORF">DWY26_15010</name>
    <name evidence="9" type="ORF">F2Y36_19395</name>
</gene>
<evidence type="ECO:0000256" key="3">
    <source>
        <dbReference type="ARBA" id="ARBA00022679"/>
    </source>
</evidence>
<dbReference type="EMBL" id="QRUO01000014">
    <property type="protein sequence ID" value="RGR69173.1"/>
    <property type="molecule type" value="Genomic_DNA"/>
</dbReference>
<evidence type="ECO:0000313" key="11">
    <source>
        <dbReference type="Proteomes" id="UP000284205"/>
    </source>
</evidence>
<accession>A0A412FM05</accession>
<dbReference type="GO" id="GO:0016740">
    <property type="term" value="F:transferase activity"/>
    <property type="evidence" value="ECO:0007669"/>
    <property type="project" value="UniProtKB-KW"/>
</dbReference>
<dbReference type="InterPro" id="IPR005490">
    <property type="entry name" value="LD_TPept_cat_dom"/>
</dbReference>
<dbReference type="Proteomes" id="UP000284205">
    <property type="component" value="Unassembled WGS sequence"/>
</dbReference>
<dbReference type="SUPFAM" id="SSF141523">
    <property type="entry name" value="L,D-transpeptidase catalytic domain-like"/>
    <property type="match status" value="1"/>
</dbReference>
<evidence type="ECO:0000256" key="4">
    <source>
        <dbReference type="ARBA" id="ARBA00022960"/>
    </source>
</evidence>
<dbReference type="GO" id="GO:0004180">
    <property type="term" value="F:carboxypeptidase activity"/>
    <property type="evidence" value="ECO:0007669"/>
    <property type="project" value="UniProtKB-ARBA"/>
</dbReference>
<dbReference type="GO" id="GO:0009252">
    <property type="term" value="P:peptidoglycan biosynthetic process"/>
    <property type="evidence" value="ECO:0007669"/>
    <property type="project" value="UniProtKB-UniPathway"/>
</dbReference>
<dbReference type="Proteomes" id="UP000475905">
    <property type="component" value="Unassembled WGS sequence"/>
</dbReference>
<dbReference type="PROSITE" id="PS51257">
    <property type="entry name" value="PROKAR_LIPOPROTEIN"/>
    <property type="match status" value="1"/>
</dbReference>
<comment type="pathway">
    <text evidence="1 7">Cell wall biogenesis; peptidoglycan biosynthesis.</text>
</comment>
<dbReference type="PANTHER" id="PTHR41533">
    <property type="entry name" value="L,D-TRANSPEPTIDASE HI_1667-RELATED"/>
    <property type="match status" value="1"/>
</dbReference>
<feature type="domain" description="L,D-TPase catalytic" evidence="8">
    <location>
        <begin position="262"/>
        <end position="442"/>
    </location>
</feature>
<evidence type="ECO:0000313" key="12">
    <source>
        <dbReference type="Proteomes" id="UP000475905"/>
    </source>
</evidence>
<reference evidence="10 11" key="1">
    <citation type="submission" date="2018-08" db="EMBL/GenBank/DDBJ databases">
        <title>A genome reference for cultivated species of the human gut microbiota.</title>
        <authorList>
            <person name="Zou Y."/>
            <person name="Xue W."/>
            <person name="Luo G."/>
        </authorList>
    </citation>
    <scope>NUCLEOTIDE SEQUENCE [LARGE SCALE GENOMIC DNA]</scope>
    <source>
        <strain evidence="10 11">AF24-29LB</strain>
    </source>
</reference>
<evidence type="ECO:0000256" key="6">
    <source>
        <dbReference type="ARBA" id="ARBA00023316"/>
    </source>
</evidence>
<name>A0A412FM05_9BACE</name>
<comment type="caution">
    <text evidence="10">The sequence shown here is derived from an EMBL/GenBank/DDBJ whole genome shotgun (WGS) entry which is preliminary data.</text>
</comment>
<keyword evidence="6 7" id="KW-0961">Cell wall biogenesis/degradation</keyword>
<keyword evidence="5 7" id="KW-0573">Peptidoglycan synthesis</keyword>
<comment type="similarity">
    <text evidence="2">Belongs to the YkuD family.</text>
</comment>
<dbReference type="EMBL" id="VVYP01000030">
    <property type="protein sequence ID" value="KAA5459746.1"/>
    <property type="molecule type" value="Genomic_DNA"/>
</dbReference>
<protein>
    <submittedName>
        <fullName evidence="9 10">L,D-transpeptidase</fullName>
    </submittedName>
</protein>
<dbReference type="Pfam" id="PF20142">
    <property type="entry name" value="Scaffold"/>
    <property type="match status" value="1"/>
</dbReference>
<organism evidence="10 11">
    <name type="scientific">Bacteroides caccae</name>
    <dbReference type="NCBI Taxonomy" id="47678"/>
    <lineage>
        <taxon>Bacteria</taxon>
        <taxon>Pseudomonadati</taxon>
        <taxon>Bacteroidota</taxon>
        <taxon>Bacteroidia</taxon>
        <taxon>Bacteroidales</taxon>
        <taxon>Bacteroidaceae</taxon>
        <taxon>Bacteroides</taxon>
    </lineage>
</organism>
<dbReference type="GO" id="GO:0008360">
    <property type="term" value="P:regulation of cell shape"/>
    <property type="evidence" value="ECO:0007669"/>
    <property type="project" value="UniProtKB-UniRule"/>
</dbReference>
<evidence type="ECO:0000256" key="2">
    <source>
        <dbReference type="ARBA" id="ARBA00005992"/>
    </source>
</evidence>
<keyword evidence="3" id="KW-0808">Transferase</keyword>
<evidence type="ECO:0000259" key="8">
    <source>
        <dbReference type="PROSITE" id="PS52029"/>
    </source>
</evidence>
<dbReference type="Pfam" id="PF03734">
    <property type="entry name" value="YkuD"/>
    <property type="match status" value="1"/>
</dbReference>
<dbReference type="Gene3D" id="2.40.440.10">
    <property type="entry name" value="L,D-transpeptidase catalytic domain-like"/>
    <property type="match status" value="1"/>
</dbReference>
<dbReference type="InterPro" id="IPR052905">
    <property type="entry name" value="LD-transpeptidase_YkuD-like"/>
</dbReference>
<dbReference type="GO" id="GO:0071555">
    <property type="term" value="P:cell wall organization"/>
    <property type="evidence" value="ECO:0007669"/>
    <property type="project" value="UniProtKB-UniRule"/>
</dbReference>
<keyword evidence="4 7" id="KW-0133">Cell shape</keyword>
<proteinExistence type="inferred from homology"/>
<reference evidence="9 12" key="2">
    <citation type="journal article" date="2019" name="Nat. Med.">
        <title>A library of human gut bacterial isolates paired with longitudinal multiomics data enables mechanistic microbiome research.</title>
        <authorList>
            <person name="Poyet M."/>
            <person name="Groussin M."/>
            <person name="Gibbons S.M."/>
            <person name="Avila-Pacheco J."/>
            <person name="Jiang X."/>
            <person name="Kearney S.M."/>
            <person name="Perrotta A.R."/>
            <person name="Berdy B."/>
            <person name="Zhao S."/>
            <person name="Lieberman T.D."/>
            <person name="Swanson P.K."/>
            <person name="Smith M."/>
            <person name="Roesemann S."/>
            <person name="Alexander J.E."/>
            <person name="Rich S.A."/>
            <person name="Livny J."/>
            <person name="Vlamakis H."/>
            <person name="Clish C."/>
            <person name="Bullock K."/>
            <person name="Deik A."/>
            <person name="Scott J."/>
            <person name="Pierce K.A."/>
            <person name="Xavier R.J."/>
            <person name="Alm E.J."/>
        </authorList>
    </citation>
    <scope>NUCLEOTIDE SEQUENCE [LARGE SCALE GENOMIC DNA]</scope>
    <source>
        <strain evidence="9 12">BIOML-A31</strain>
    </source>
</reference>
<evidence type="ECO:0000256" key="7">
    <source>
        <dbReference type="PROSITE-ProRule" id="PRU01373"/>
    </source>
</evidence>
<feature type="active site" description="Proton donor/acceptor" evidence="7">
    <location>
        <position position="395"/>
    </location>
</feature>
<dbReference type="AlphaFoldDB" id="A0A412FM05"/>